<dbReference type="Gene3D" id="3.30.160.60">
    <property type="entry name" value="Classic Zinc Finger"/>
    <property type="match status" value="1"/>
</dbReference>
<keyword evidence="1" id="KW-0862">Zinc</keyword>
<gene>
    <name evidence="4" type="ORF">AVEN_124857_1</name>
</gene>
<dbReference type="PROSITE" id="PS50157">
    <property type="entry name" value="ZINC_FINGER_C2H2_2"/>
    <property type="match status" value="1"/>
</dbReference>
<proteinExistence type="predicted"/>
<organism evidence="4 5">
    <name type="scientific">Araneus ventricosus</name>
    <name type="common">Orbweaver spider</name>
    <name type="synonym">Epeira ventricosa</name>
    <dbReference type="NCBI Taxonomy" id="182803"/>
    <lineage>
        <taxon>Eukaryota</taxon>
        <taxon>Metazoa</taxon>
        <taxon>Ecdysozoa</taxon>
        <taxon>Arthropoda</taxon>
        <taxon>Chelicerata</taxon>
        <taxon>Arachnida</taxon>
        <taxon>Araneae</taxon>
        <taxon>Araneomorphae</taxon>
        <taxon>Entelegynae</taxon>
        <taxon>Araneoidea</taxon>
        <taxon>Araneidae</taxon>
        <taxon>Araneus</taxon>
    </lineage>
</organism>
<dbReference type="InterPro" id="IPR013087">
    <property type="entry name" value="Znf_C2H2_type"/>
</dbReference>
<comment type="caution">
    <text evidence="4">The sequence shown here is derived from an EMBL/GenBank/DDBJ whole genome shotgun (WGS) entry which is preliminary data.</text>
</comment>
<keyword evidence="5" id="KW-1185">Reference proteome</keyword>
<evidence type="ECO:0000313" key="5">
    <source>
        <dbReference type="Proteomes" id="UP000499080"/>
    </source>
</evidence>
<protein>
    <recommendedName>
        <fullName evidence="3">C2H2-type domain-containing protein</fullName>
    </recommendedName>
</protein>
<dbReference type="GO" id="GO:0008270">
    <property type="term" value="F:zinc ion binding"/>
    <property type="evidence" value="ECO:0007669"/>
    <property type="project" value="UniProtKB-KW"/>
</dbReference>
<keyword evidence="1" id="KW-0479">Metal-binding</keyword>
<feature type="region of interest" description="Disordered" evidence="2">
    <location>
        <begin position="38"/>
        <end position="59"/>
    </location>
</feature>
<dbReference type="SUPFAM" id="SSF57667">
    <property type="entry name" value="beta-beta-alpha zinc fingers"/>
    <property type="match status" value="1"/>
</dbReference>
<reference evidence="4 5" key="1">
    <citation type="journal article" date="2019" name="Sci. Rep.">
        <title>Orb-weaving spider Araneus ventricosus genome elucidates the spidroin gene catalogue.</title>
        <authorList>
            <person name="Kono N."/>
            <person name="Nakamura H."/>
            <person name="Ohtoshi R."/>
            <person name="Moran D.A.P."/>
            <person name="Shinohara A."/>
            <person name="Yoshida Y."/>
            <person name="Fujiwara M."/>
            <person name="Mori M."/>
            <person name="Tomita M."/>
            <person name="Arakawa K."/>
        </authorList>
    </citation>
    <scope>NUCLEOTIDE SEQUENCE [LARGE SCALE GENOMIC DNA]</scope>
</reference>
<dbReference type="PROSITE" id="PS00028">
    <property type="entry name" value="ZINC_FINGER_C2H2_1"/>
    <property type="match status" value="1"/>
</dbReference>
<dbReference type="InterPro" id="IPR036236">
    <property type="entry name" value="Znf_C2H2_sf"/>
</dbReference>
<evidence type="ECO:0000259" key="3">
    <source>
        <dbReference type="PROSITE" id="PS50157"/>
    </source>
</evidence>
<dbReference type="Proteomes" id="UP000499080">
    <property type="component" value="Unassembled WGS sequence"/>
</dbReference>
<feature type="domain" description="C2H2-type" evidence="3">
    <location>
        <begin position="18"/>
        <end position="46"/>
    </location>
</feature>
<evidence type="ECO:0000256" key="1">
    <source>
        <dbReference type="PROSITE-ProRule" id="PRU00042"/>
    </source>
</evidence>
<dbReference type="OrthoDB" id="40579at2759"/>
<dbReference type="EMBL" id="BGPR01016171">
    <property type="protein sequence ID" value="GBN72093.1"/>
    <property type="molecule type" value="Genomic_DNA"/>
</dbReference>
<name>A0A4Y2R8P9_ARAVE</name>
<keyword evidence="1" id="KW-0863">Zinc-finger</keyword>
<sequence>MDKLQEHMLIHTREKKTYPCESCDQVFPLMSNLLRHKRVDHSAPTHSRVPTPRDRNTGRNALGVYSSHFMTPGSDAALDCLRCLDEVRQEMHDMIHFDLEGKRAIKEG</sequence>
<evidence type="ECO:0000256" key="2">
    <source>
        <dbReference type="SAM" id="MobiDB-lite"/>
    </source>
</evidence>
<dbReference type="AlphaFoldDB" id="A0A4Y2R8P9"/>
<accession>A0A4Y2R8P9</accession>
<evidence type="ECO:0000313" key="4">
    <source>
        <dbReference type="EMBL" id="GBN72093.1"/>
    </source>
</evidence>